<dbReference type="SMART" id="SM00091">
    <property type="entry name" value="PAS"/>
    <property type="match status" value="2"/>
</dbReference>
<dbReference type="InterPro" id="IPR035965">
    <property type="entry name" value="PAS-like_dom_sf"/>
</dbReference>
<dbReference type="PANTHER" id="PTHR43156">
    <property type="entry name" value="STAGE II SPORULATION PROTEIN E-RELATED"/>
    <property type="match status" value="1"/>
</dbReference>
<dbReference type="InterPro" id="IPR036457">
    <property type="entry name" value="PPM-type-like_dom_sf"/>
</dbReference>
<evidence type="ECO:0000313" key="4">
    <source>
        <dbReference type="EMBL" id="PAB59533.1"/>
    </source>
</evidence>
<reference evidence="4 5" key="1">
    <citation type="submission" date="2017-06" db="EMBL/GenBank/DDBJ databases">
        <title>Draft genome sequence of anaerobic fermentative bacterium Anaeromicrobium sediminis DY2726D isolated from West Pacific Ocean sediments.</title>
        <authorList>
            <person name="Zeng X."/>
        </authorList>
    </citation>
    <scope>NUCLEOTIDE SEQUENCE [LARGE SCALE GENOMIC DNA]</scope>
    <source>
        <strain evidence="4 5">DY2726D</strain>
    </source>
</reference>
<evidence type="ECO:0000313" key="5">
    <source>
        <dbReference type="Proteomes" id="UP000216024"/>
    </source>
</evidence>
<feature type="domain" description="PPM-type phosphatase" evidence="3">
    <location>
        <begin position="268"/>
        <end position="475"/>
    </location>
</feature>
<dbReference type="RefSeq" id="WP_095133497.1">
    <property type="nucleotide sequence ID" value="NZ_NIBG01000007.1"/>
</dbReference>
<dbReference type="InterPro" id="IPR001932">
    <property type="entry name" value="PPM-type_phosphatase-like_dom"/>
</dbReference>
<protein>
    <recommendedName>
        <fullName evidence="6">PAS domain-containing protein</fullName>
    </recommendedName>
</protein>
<feature type="domain" description="PAS" evidence="2">
    <location>
        <begin position="139"/>
        <end position="199"/>
    </location>
</feature>
<dbReference type="Pfam" id="PF07228">
    <property type="entry name" value="SpoIIE"/>
    <property type="match status" value="1"/>
</dbReference>
<dbReference type="NCBIfam" id="TIGR00229">
    <property type="entry name" value="sensory_box"/>
    <property type="match status" value="1"/>
</dbReference>
<evidence type="ECO:0000259" key="2">
    <source>
        <dbReference type="SMART" id="SM00091"/>
    </source>
</evidence>
<dbReference type="PANTHER" id="PTHR43156:SF2">
    <property type="entry name" value="STAGE II SPORULATION PROTEIN E"/>
    <property type="match status" value="1"/>
</dbReference>
<evidence type="ECO:0008006" key="6">
    <source>
        <dbReference type="Google" id="ProtNLM"/>
    </source>
</evidence>
<feature type="domain" description="PAS" evidence="2">
    <location>
        <begin position="17"/>
        <end position="82"/>
    </location>
</feature>
<proteinExistence type="predicted"/>
<evidence type="ECO:0000256" key="1">
    <source>
        <dbReference type="ARBA" id="ARBA00022801"/>
    </source>
</evidence>
<keyword evidence="1" id="KW-0378">Hydrolase</keyword>
<dbReference type="Proteomes" id="UP000216024">
    <property type="component" value="Unassembled WGS sequence"/>
</dbReference>
<gene>
    <name evidence="4" type="ORF">CCE28_09980</name>
</gene>
<evidence type="ECO:0000259" key="3">
    <source>
        <dbReference type="SMART" id="SM00331"/>
    </source>
</evidence>
<accession>A0A267ML55</accession>
<dbReference type="Gene3D" id="3.60.40.10">
    <property type="entry name" value="PPM-type phosphatase domain"/>
    <property type="match status" value="1"/>
</dbReference>
<dbReference type="AlphaFoldDB" id="A0A267ML55"/>
<sequence length="476" mass="54590">MEEIFIQDEEVDFNDLELLEIIARSISDVVGVYSLNKTIMFYNQAGYKFYNTTKSKIKGKKCYEMLNRNEKCLNCFFEKAIKTKKVIETEKVIPEVNKYMKYKYTPVLNKLGEARFVIVQSQDITKKKALEKIVEENEIRYKEIVNVLPDPIIITVDGKIVLANKVALKYFDEIIGKDVWELIPDHSETAKKRINQIIETKKEKATLDYKITLKNKSVIDGEVCSNYLIYQGKPAVLSIIRDVTERKKELNAAAKIQKGNFQTIVPLSTRINVETLYVPAKTVSGDFFYINKINEDLIVGIIGDVSGKGMSAALSISAFNVLFHEAILKDQNPHTIINHLNKKVIDYLGERYVAVCCFSLDFKKNEAKIAAAGINEFVFQHKNNLIEKRIIKGPFLGMFEDSIFDEQVIHFDRGDKFYFFTDGLESIFNNTKITEKYIEKATPINVINYLNKHLKNISENVDGIKDDCTLLSVEIK</sequence>
<dbReference type="Gene3D" id="3.30.450.20">
    <property type="entry name" value="PAS domain"/>
    <property type="match status" value="2"/>
</dbReference>
<dbReference type="OrthoDB" id="9763484at2"/>
<organism evidence="4 5">
    <name type="scientific">Anaeromicrobium sediminis</name>
    <dbReference type="NCBI Taxonomy" id="1478221"/>
    <lineage>
        <taxon>Bacteria</taxon>
        <taxon>Bacillati</taxon>
        <taxon>Bacillota</taxon>
        <taxon>Clostridia</taxon>
        <taxon>Peptostreptococcales</taxon>
        <taxon>Thermotaleaceae</taxon>
        <taxon>Anaeromicrobium</taxon>
    </lineage>
</organism>
<dbReference type="InterPro" id="IPR000014">
    <property type="entry name" value="PAS"/>
</dbReference>
<dbReference type="Pfam" id="PF13426">
    <property type="entry name" value="PAS_9"/>
    <property type="match status" value="2"/>
</dbReference>
<dbReference type="InterPro" id="IPR052016">
    <property type="entry name" value="Bact_Sigma-Reg"/>
</dbReference>
<name>A0A267ML55_9FIRM</name>
<dbReference type="EMBL" id="NIBG01000007">
    <property type="protein sequence ID" value="PAB59533.1"/>
    <property type="molecule type" value="Genomic_DNA"/>
</dbReference>
<dbReference type="CDD" id="cd00130">
    <property type="entry name" value="PAS"/>
    <property type="match status" value="1"/>
</dbReference>
<dbReference type="GO" id="GO:0016791">
    <property type="term" value="F:phosphatase activity"/>
    <property type="evidence" value="ECO:0007669"/>
    <property type="project" value="TreeGrafter"/>
</dbReference>
<comment type="caution">
    <text evidence="4">The sequence shown here is derived from an EMBL/GenBank/DDBJ whole genome shotgun (WGS) entry which is preliminary data.</text>
</comment>
<dbReference type="SUPFAM" id="SSF55785">
    <property type="entry name" value="PYP-like sensor domain (PAS domain)"/>
    <property type="match status" value="2"/>
</dbReference>
<dbReference type="SMART" id="SM00331">
    <property type="entry name" value="PP2C_SIG"/>
    <property type="match status" value="1"/>
</dbReference>
<keyword evidence="5" id="KW-1185">Reference proteome</keyword>